<dbReference type="EMBL" id="JAODUP010000331">
    <property type="protein sequence ID" value="KAK2152337.1"/>
    <property type="molecule type" value="Genomic_DNA"/>
</dbReference>
<proteinExistence type="predicted"/>
<dbReference type="AlphaFoldDB" id="A0AAD9JFT9"/>
<dbReference type="InterPro" id="IPR005069">
    <property type="entry name" value="Nucl-diP-sugar_transferase"/>
</dbReference>
<organism evidence="2 3">
    <name type="scientific">Paralvinella palmiformis</name>
    <dbReference type="NCBI Taxonomy" id="53620"/>
    <lineage>
        <taxon>Eukaryota</taxon>
        <taxon>Metazoa</taxon>
        <taxon>Spiralia</taxon>
        <taxon>Lophotrochozoa</taxon>
        <taxon>Annelida</taxon>
        <taxon>Polychaeta</taxon>
        <taxon>Sedentaria</taxon>
        <taxon>Canalipalpata</taxon>
        <taxon>Terebellida</taxon>
        <taxon>Terebelliformia</taxon>
        <taxon>Alvinellidae</taxon>
        <taxon>Paralvinella</taxon>
    </lineage>
</organism>
<name>A0AAD9JFT9_9ANNE</name>
<dbReference type="InterPro" id="IPR052636">
    <property type="entry name" value="UDP-D-xylose:L-fucose_XylT"/>
</dbReference>
<feature type="domain" description="Nucleotide-diphospho-sugar transferase" evidence="1">
    <location>
        <begin position="94"/>
        <end position="304"/>
    </location>
</feature>
<evidence type="ECO:0000313" key="2">
    <source>
        <dbReference type="EMBL" id="KAK2152337.1"/>
    </source>
</evidence>
<accession>A0AAD9JFT9</accession>
<dbReference type="PANTHER" id="PTHR47032:SF1">
    <property type="entry name" value="UDP-D-XYLOSE:L-FUCOSE ALPHA-1,3-D-XYLOSYLTRANSFERASE-RELATED"/>
    <property type="match status" value="1"/>
</dbReference>
<keyword evidence="3" id="KW-1185">Reference proteome</keyword>
<protein>
    <recommendedName>
        <fullName evidence="1">Nucleotide-diphospho-sugar transferase domain-containing protein</fullName>
    </recommendedName>
</protein>
<dbReference type="GO" id="GO:0016757">
    <property type="term" value="F:glycosyltransferase activity"/>
    <property type="evidence" value="ECO:0007669"/>
    <property type="project" value="TreeGrafter"/>
</dbReference>
<gene>
    <name evidence="2" type="ORF">LSH36_331g01035</name>
</gene>
<dbReference type="PANTHER" id="PTHR47032">
    <property type="entry name" value="UDP-D-XYLOSE:L-FUCOSE ALPHA-1,3-D-XYLOSYLTRANSFERASE-RELATED"/>
    <property type="match status" value="1"/>
</dbReference>
<dbReference type="Proteomes" id="UP001208570">
    <property type="component" value="Unassembled WGS sequence"/>
</dbReference>
<dbReference type="GO" id="GO:0005794">
    <property type="term" value="C:Golgi apparatus"/>
    <property type="evidence" value="ECO:0007669"/>
    <property type="project" value="TreeGrafter"/>
</dbReference>
<dbReference type="Pfam" id="PF03407">
    <property type="entry name" value="Nucleotid_trans"/>
    <property type="match status" value="1"/>
</dbReference>
<evidence type="ECO:0000259" key="1">
    <source>
        <dbReference type="Pfam" id="PF03407"/>
    </source>
</evidence>
<reference evidence="2" key="1">
    <citation type="journal article" date="2023" name="Mol. Biol. Evol.">
        <title>Third-Generation Sequencing Reveals the Adaptive Role of the Epigenome in Three Deep-Sea Polychaetes.</title>
        <authorList>
            <person name="Perez M."/>
            <person name="Aroh O."/>
            <person name="Sun Y."/>
            <person name="Lan Y."/>
            <person name="Juniper S.K."/>
            <person name="Young C.R."/>
            <person name="Angers B."/>
            <person name="Qian P.Y."/>
        </authorList>
    </citation>
    <scope>NUCLEOTIDE SEQUENCE</scope>
    <source>
        <strain evidence="2">P08H-3</strain>
    </source>
</reference>
<comment type="caution">
    <text evidence="2">The sequence shown here is derived from an EMBL/GenBank/DDBJ whole genome shotgun (WGS) entry which is preliminary data.</text>
</comment>
<evidence type="ECO:0000313" key="3">
    <source>
        <dbReference type="Proteomes" id="UP001208570"/>
    </source>
</evidence>
<sequence>MAHFHYLCRHRRNAIKTTTLFLVLVTALTATVELLRQTIIEELTREAANGIYSDYIGALRNAFRSNETVILVPFDSGFLDMTANFYISSIKKHGIREVLFIALDREACSGLAESLRPDHPNCVSYAAEPSSERAATWGTAEFRRKNMMKRQLILYALRARYNVLMTDVDMVFVENPLPDLRDSCKAVNCDLAIQWDLKHSNFNGGFIYARRTSVTRWIYERQLEYDQNADRVMNTEQQQLNVAIEEIRSEHNSSVTVIPMNTTKYPVGKPFFHKRRCPPSGRLDGVVALHNNYLRENNNKIFRLKECALWEYDGPDGYYTDANRRYLSYQYNLRNGKKEYQGLLNAFLIGQVLNRTVILPNSFYREGDLQTNLLLRVYQRLDMYFIQDFNRCTRGNYRESSFLNNSFVPAEVRNSKSDLYHIITGSKDDFWINGSEVRLLRARDIEKGPTVGEIQTWFQRVRQSVLQFDTLYGNFQQLPYETYLGAQFMELVRPLDGPLKFHKYITEGKLQAKLRNGKKVYSAYVTKDT</sequence>